<name>A0A6A4HL27_9AGAR</name>
<organism evidence="1 2">
    <name type="scientific">Gymnopus androsaceus JB14</name>
    <dbReference type="NCBI Taxonomy" id="1447944"/>
    <lineage>
        <taxon>Eukaryota</taxon>
        <taxon>Fungi</taxon>
        <taxon>Dikarya</taxon>
        <taxon>Basidiomycota</taxon>
        <taxon>Agaricomycotina</taxon>
        <taxon>Agaricomycetes</taxon>
        <taxon>Agaricomycetidae</taxon>
        <taxon>Agaricales</taxon>
        <taxon>Marasmiineae</taxon>
        <taxon>Omphalotaceae</taxon>
        <taxon>Gymnopus</taxon>
    </lineage>
</organism>
<evidence type="ECO:0000313" key="2">
    <source>
        <dbReference type="Proteomes" id="UP000799118"/>
    </source>
</evidence>
<protein>
    <submittedName>
        <fullName evidence="1">Uncharacterized protein</fullName>
    </submittedName>
</protein>
<dbReference type="AlphaFoldDB" id="A0A6A4HL27"/>
<dbReference type="EMBL" id="ML769477">
    <property type="protein sequence ID" value="KAE9398826.1"/>
    <property type="molecule type" value="Genomic_DNA"/>
</dbReference>
<reference evidence="1" key="1">
    <citation type="journal article" date="2019" name="Environ. Microbiol.">
        <title>Fungal ecological strategies reflected in gene transcription - a case study of two litter decomposers.</title>
        <authorList>
            <person name="Barbi F."/>
            <person name="Kohler A."/>
            <person name="Barry K."/>
            <person name="Baskaran P."/>
            <person name="Daum C."/>
            <person name="Fauchery L."/>
            <person name="Ihrmark K."/>
            <person name="Kuo A."/>
            <person name="LaButti K."/>
            <person name="Lipzen A."/>
            <person name="Morin E."/>
            <person name="Grigoriev I.V."/>
            <person name="Henrissat B."/>
            <person name="Lindahl B."/>
            <person name="Martin F."/>
        </authorList>
    </citation>
    <scope>NUCLEOTIDE SEQUENCE</scope>
    <source>
        <strain evidence="1">JB14</strain>
    </source>
</reference>
<proteinExistence type="predicted"/>
<sequence length="182" mass="20591">MADTCLHEHKFNPETTTMEEHEKKMKNLLKALHNLGGLCNDYQFRLIVIASMPEAWRDHILNVPRIFSAEAFTYLHRLYLDKVGCNSDGNEDRIQKQVAALVAQHLALHVANVTAANAKRERPICTNPPCPTKVGHTIKKCWAKGGGAEGKAPKSWKDKLNELTQRYQVRFLTPPAGYIMPF</sequence>
<dbReference type="Proteomes" id="UP000799118">
    <property type="component" value="Unassembled WGS sequence"/>
</dbReference>
<accession>A0A6A4HL27</accession>
<evidence type="ECO:0000313" key="1">
    <source>
        <dbReference type="EMBL" id="KAE9398826.1"/>
    </source>
</evidence>
<gene>
    <name evidence="1" type="ORF">BT96DRAFT_939878</name>
</gene>
<keyword evidence="2" id="KW-1185">Reference proteome</keyword>